<feature type="signal peptide" evidence="1">
    <location>
        <begin position="1"/>
        <end position="21"/>
    </location>
</feature>
<gene>
    <name evidence="2" type="ORF">E6C76_17620</name>
</gene>
<dbReference type="Proteomes" id="UP000308430">
    <property type="component" value="Unassembled WGS sequence"/>
</dbReference>
<name>A0A4S4AV17_9RHOO</name>
<keyword evidence="1" id="KW-0732">Signal</keyword>
<proteinExistence type="predicted"/>
<evidence type="ECO:0000313" key="2">
    <source>
        <dbReference type="EMBL" id="THF63071.1"/>
    </source>
</evidence>
<protein>
    <submittedName>
        <fullName evidence="2">Uncharacterized protein</fullName>
    </submittedName>
</protein>
<evidence type="ECO:0000313" key="3">
    <source>
        <dbReference type="Proteomes" id="UP000308430"/>
    </source>
</evidence>
<accession>A0A4S4AV17</accession>
<evidence type="ECO:0000256" key="1">
    <source>
        <dbReference type="SAM" id="SignalP"/>
    </source>
</evidence>
<dbReference type="RefSeq" id="WP_136349551.1">
    <property type="nucleotide sequence ID" value="NZ_SSOC01000006.1"/>
</dbReference>
<reference evidence="2 3" key="1">
    <citation type="submission" date="2019-04" db="EMBL/GenBank/DDBJ databases">
        <title>Azoarcus nasutitermitis sp. nov. isolated from termite nest.</title>
        <authorList>
            <person name="Lin S.-Y."/>
            <person name="Hameed A."/>
            <person name="Hsu Y.-H."/>
            <person name="Young C.-C."/>
        </authorList>
    </citation>
    <scope>NUCLEOTIDE SEQUENCE [LARGE SCALE GENOMIC DNA]</scope>
    <source>
        <strain evidence="2 3">CC-YHH838</strain>
    </source>
</reference>
<feature type="chain" id="PRO_5020928479" evidence="1">
    <location>
        <begin position="22"/>
        <end position="200"/>
    </location>
</feature>
<dbReference type="EMBL" id="SSOC01000006">
    <property type="protein sequence ID" value="THF63071.1"/>
    <property type="molecule type" value="Genomic_DNA"/>
</dbReference>
<dbReference type="AlphaFoldDB" id="A0A4S4AV17"/>
<sequence length="200" mass="21507">MRMLLVCLFVMLSGGASTAFGAPSYHGCVDAAGRPVVSAADPFATAVARSAFEAGRPAILYNPGLLPRLSDSARLFFYAHECARHHLGLPLERRLTVEEARRADCHGLDGLLRSGLLGADALVVLQAELRFDAGEWGVLPGPPRGFDLLGCRRASMLVVPPGGREQWNACARVCADTLRWCRGADCQAAYDRCAALCDHR</sequence>
<comment type="caution">
    <text evidence="2">The sequence shown here is derived from an EMBL/GenBank/DDBJ whole genome shotgun (WGS) entry which is preliminary data.</text>
</comment>
<dbReference type="OrthoDB" id="5297096at2"/>
<keyword evidence="3" id="KW-1185">Reference proteome</keyword>
<organism evidence="2 3">
    <name type="scientific">Pseudothauera nasutitermitis</name>
    <dbReference type="NCBI Taxonomy" id="2565930"/>
    <lineage>
        <taxon>Bacteria</taxon>
        <taxon>Pseudomonadati</taxon>
        <taxon>Pseudomonadota</taxon>
        <taxon>Betaproteobacteria</taxon>
        <taxon>Rhodocyclales</taxon>
        <taxon>Zoogloeaceae</taxon>
        <taxon>Pseudothauera</taxon>
    </lineage>
</organism>